<gene>
    <name evidence="2" type="ORF">EZS27_015466</name>
</gene>
<sequence length="68" mass="7776">MNRVKKSTFSLLFIIKKSKLLKNGEAPVCLRITVQGQTAEVMVKRSIPAHLWNQAKEWAHQQTPVFLS</sequence>
<dbReference type="AlphaFoldDB" id="A0A5J4RQY5"/>
<dbReference type="InterPro" id="IPR035386">
    <property type="entry name" value="Arm-DNA-bind_5"/>
</dbReference>
<evidence type="ECO:0000313" key="2">
    <source>
        <dbReference type="EMBL" id="KAA6336367.1"/>
    </source>
</evidence>
<dbReference type="EMBL" id="SNRY01000800">
    <property type="protein sequence ID" value="KAA6336367.1"/>
    <property type="molecule type" value="Genomic_DNA"/>
</dbReference>
<dbReference type="Pfam" id="PF17293">
    <property type="entry name" value="Arm-DNA-bind_5"/>
    <property type="match status" value="1"/>
</dbReference>
<protein>
    <recommendedName>
        <fullName evidence="1">Arm DNA-binding domain-containing protein</fullName>
    </recommendedName>
</protein>
<proteinExistence type="predicted"/>
<feature type="domain" description="Arm DNA-binding" evidence="1">
    <location>
        <begin position="13"/>
        <end position="57"/>
    </location>
</feature>
<accession>A0A5J4RQY5</accession>
<comment type="caution">
    <text evidence="2">The sequence shown here is derived from an EMBL/GenBank/DDBJ whole genome shotgun (WGS) entry which is preliminary data.</text>
</comment>
<name>A0A5J4RQY5_9ZZZZ</name>
<reference evidence="2" key="1">
    <citation type="submission" date="2019-03" db="EMBL/GenBank/DDBJ databases">
        <title>Single cell metagenomics reveals metabolic interactions within the superorganism composed of flagellate Streblomastix strix and complex community of Bacteroidetes bacteria on its surface.</title>
        <authorList>
            <person name="Treitli S.C."/>
            <person name="Kolisko M."/>
            <person name="Husnik F."/>
            <person name="Keeling P."/>
            <person name="Hampl V."/>
        </authorList>
    </citation>
    <scope>NUCLEOTIDE SEQUENCE</scope>
    <source>
        <strain evidence="2">STM</strain>
    </source>
</reference>
<evidence type="ECO:0000259" key="1">
    <source>
        <dbReference type="Pfam" id="PF17293"/>
    </source>
</evidence>
<organism evidence="2">
    <name type="scientific">termite gut metagenome</name>
    <dbReference type="NCBI Taxonomy" id="433724"/>
    <lineage>
        <taxon>unclassified sequences</taxon>
        <taxon>metagenomes</taxon>
        <taxon>organismal metagenomes</taxon>
    </lineage>
</organism>